<evidence type="ECO:0000313" key="5">
    <source>
        <dbReference type="Proteomes" id="UP000831775"/>
    </source>
</evidence>
<dbReference type="Pfam" id="PF01613">
    <property type="entry name" value="Flavin_Reduct"/>
    <property type="match status" value="1"/>
</dbReference>
<keyword evidence="5" id="KW-1185">Reference proteome</keyword>
<organism evidence="4 5">
    <name type="scientific">Leucobacter rhizosphaerae</name>
    <dbReference type="NCBI Taxonomy" id="2932245"/>
    <lineage>
        <taxon>Bacteria</taxon>
        <taxon>Bacillati</taxon>
        <taxon>Actinomycetota</taxon>
        <taxon>Actinomycetes</taxon>
        <taxon>Micrococcales</taxon>
        <taxon>Microbacteriaceae</taxon>
        <taxon>Leucobacter</taxon>
    </lineage>
</organism>
<dbReference type="EMBL" id="CP095043">
    <property type="protein sequence ID" value="UOQ59565.1"/>
    <property type="molecule type" value="Genomic_DNA"/>
</dbReference>
<evidence type="ECO:0000259" key="3">
    <source>
        <dbReference type="SMART" id="SM00903"/>
    </source>
</evidence>
<evidence type="ECO:0000313" key="4">
    <source>
        <dbReference type="EMBL" id="UOQ59565.1"/>
    </source>
</evidence>
<reference evidence="4 5" key="1">
    <citation type="submission" date="2022-04" db="EMBL/GenBank/DDBJ databases">
        <title>Leucobacter sp. isolated from rhizosphere of onion.</title>
        <authorList>
            <person name="Won M."/>
            <person name="Lee C.-M."/>
            <person name="Woen H.-Y."/>
            <person name="Kwon S.-W."/>
        </authorList>
    </citation>
    <scope>NUCLEOTIDE SEQUENCE [LARGE SCALE GENOMIC DNA]</scope>
    <source>
        <strain evidence="4 5">H25R-14</strain>
    </source>
</reference>
<dbReference type="InterPro" id="IPR050268">
    <property type="entry name" value="NADH-dep_flavin_reductase"/>
</dbReference>
<dbReference type="Proteomes" id="UP000831775">
    <property type="component" value="Chromosome"/>
</dbReference>
<dbReference type="RefSeq" id="WP_244684631.1">
    <property type="nucleotide sequence ID" value="NZ_CP095043.1"/>
</dbReference>
<keyword evidence="2" id="KW-0560">Oxidoreductase</keyword>
<evidence type="ECO:0000256" key="1">
    <source>
        <dbReference type="ARBA" id="ARBA00008898"/>
    </source>
</evidence>
<name>A0ABY4FTH8_9MICO</name>
<accession>A0ABY4FTH8</accession>
<gene>
    <name evidence="4" type="ORF">MUN76_10940</name>
</gene>
<dbReference type="SUPFAM" id="SSF50475">
    <property type="entry name" value="FMN-binding split barrel"/>
    <property type="match status" value="1"/>
</dbReference>
<proteinExistence type="inferred from homology"/>
<dbReference type="Gene3D" id="2.30.110.10">
    <property type="entry name" value="Electron Transport, Fmn-binding Protein, Chain A"/>
    <property type="match status" value="1"/>
</dbReference>
<dbReference type="InterPro" id="IPR002563">
    <property type="entry name" value="Flavin_Rdtase-like_dom"/>
</dbReference>
<dbReference type="InterPro" id="IPR012349">
    <property type="entry name" value="Split_barrel_FMN-bd"/>
</dbReference>
<comment type="similarity">
    <text evidence="1">Belongs to the non-flavoprotein flavin reductase family.</text>
</comment>
<dbReference type="PANTHER" id="PTHR30466">
    <property type="entry name" value="FLAVIN REDUCTASE"/>
    <property type="match status" value="1"/>
</dbReference>
<evidence type="ECO:0000256" key="2">
    <source>
        <dbReference type="ARBA" id="ARBA00023002"/>
    </source>
</evidence>
<feature type="domain" description="Flavin reductase like" evidence="3">
    <location>
        <begin position="29"/>
        <end position="168"/>
    </location>
</feature>
<sequence>MSLNHTNPSGFLPDSQLYHPTQHHFRGSLGRFATGVAVVTFIGPEGERRGITINSFTSISMDPALVLASIGRTARSHDALQGANFTINILGAEQQALASEFAGRPGSATPVWIDGEFAPRVGGTISWFECTPWADYDGGDHTIFLGEVRNFDYSRGDALGFVGGQFTVIPEAGGSPEDLF</sequence>
<dbReference type="PANTHER" id="PTHR30466:SF11">
    <property type="entry name" value="FLAVIN-DEPENDENT MONOOXYGENASE, REDUCTASE SUBUNIT HSAB"/>
    <property type="match status" value="1"/>
</dbReference>
<protein>
    <submittedName>
        <fullName evidence="4">Flavin reductase family protein</fullName>
    </submittedName>
</protein>
<dbReference type="SMART" id="SM00903">
    <property type="entry name" value="Flavin_Reduct"/>
    <property type="match status" value="1"/>
</dbReference>